<reference evidence="8" key="1">
    <citation type="journal article" date="2015" name="Nature">
        <title>Complex archaea that bridge the gap between prokaryotes and eukaryotes.</title>
        <authorList>
            <person name="Spang A."/>
            <person name="Saw J.H."/>
            <person name="Jorgensen S.L."/>
            <person name="Zaremba-Niedzwiedzka K."/>
            <person name="Martijn J."/>
            <person name="Lind A.E."/>
            <person name="van Eijk R."/>
            <person name="Schleper C."/>
            <person name="Guy L."/>
            <person name="Ettema T.J."/>
        </authorList>
    </citation>
    <scope>NUCLEOTIDE SEQUENCE</scope>
</reference>
<organism evidence="8">
    <name type="scientific">marine sediment metagenome</name>
    <dbReference type="NCBI Taxonomy" id="412755"/>
    <lineage>
        <taxon>unclassified sequences</taxon>
        <taxon>metagenomes</taxon>
        <taxon>ecological metagenomes</taxon>
    </lineage>
</organism>
<dbReference type="InterPro" id="IPR010209">
    <property type="entry name" value="Ion_transpt_RnfG/RsxG"/>
</dbReference>
<evidence type="ECO:0000256" key="2">
    <source>
        <dbReference type="ARBA" id="ARBA00022553"/>
    </source>
</evidence>
<dbReference type="AlphaFoldDB" id="A0A0F9SNT0"/>
<keyword evidence="4" id="KW-0288">FMN</keyword>
<evidence type="ECO:0000256" key="4">
    <source>
        <dbReference type="ARBA" id="ARBA00022643"/>
    </source>
</evidence>
<proteinExistence type="inferred from homology"/>
<evidence type="ECO:0000256" key="3">
    <source>
        <dbReference type="ARBA" id="ARBA00022630"/>
    </source>
</evidence>
<keyword evidence="5" id="KW-0249">Electron transport</keyword>
<dbReference type="GO" id="GO:0010181">
    <property type="term" value="F:FMN binding"/>
    <property type="evidence" value="ECO:0007669"/>
    <property type="project" value="InterPro"/>
</dbReference>
<keyword evidence="6" id="KW-0812">Transmembrane</keyword>
<keyword evidence="6" id="KW-0472">Membrane</keyword>
<dbReference type="NCBIfam" id="TIGR01947">
    <property type="entry name" value="rnfG"/>
    <property type="match status" value="1"/>
</dbReference>
<evidence type="ECO:0000256" key="6">
    <source>
        <dbReference type="SAM" id="Phobius"/>
    </source>
</evidence>
<comment type="caution">
    <text evidence="8">The sequence shown here is derived from an EMBL/GenBank/DDBJ whole genome shotgun (WGS) entry which is preliminary data.</text>
</comment>
<feature type="transmembrane region" description="Helical" evidence="6">
    <location>
        <begin position="16"/>
        <end position="41"/>
    </location>
</feature>
<dbReference type="GO" id="GO:0005886">
    <property type="term" value="C:plasma membrane"/>
    <property type="evidence" value="ECO:0007669"/>
    <property type="project" value="InterPro"/>
</dbReference>
<dbReference type="PIRSF" id="PIRSF006091">
    <property type="entry name" value="E_trnsport_RnfG"/>
    <property type="match status" value="1"/>
</dbReference>
<dbReference type="NCBIfam" id="NF002519">
    <property type="entry name" value="PRK01908.1"/>
    <property type="match status" value="1"/>
</dbReference>
<evidence type="ECO:0000313" key="8">
    <source>
        <dbReference type="EMBL" id="KKN68644.1"/>
    </source>
</evidence>
<dbReference type="PANTHER" id="PTHR36118">
    <property type="entry name" value="ION-TRANSLOCATING OXIDOREDUCTASE COMPLEX SUBUNIT G"/>
    <property type="match status" value="1"/>
</dbReference>
<keyword evidence="1" id="KW-0813">Transport</keyword>
<dbReference type="Pfam" id="PF04205">
    <property type="entry name" value="FMN_bind"/>
    <property type="match status" value="1"/>
</dbReference>
<protein>
    <recommendedName>
        <fullName evidence="7">FMN-binding domain-containing protein</fullName>
    </recommendedName>
</protein>
<dbReference type="EMBL" id="LAZR01000443">
    <property type="protein sequence ID" value="KKN68644.1"/>
    <property type="molecule type" value="Genomic_DNA"/>
</dbReference>
<keyword evidence="2" id="KW-0597">Phosphoprotein</keyword>
<gene>
    <name evidence="8" type="ORF">LCGC14_0449310</name>
</gene>
<evidence type="ECO:0000256" key="1">
    <source>
        <dbReference type="ARBA" id="ARBA00022448"/>
    </source>
</evidence>
<name>A0A0F9SNT0_9ZZZZ</name>
<feature type="domain" description="FMN-binding" evidence="7">
    <location>
        <begin position="107"/>
        <end position="199"/>
    </location>
</feature>
<dbReference type="GO" id="GO:0022900">
    <property type="term" value="P:electron transport chain"/>
    <property type="evidence" value="ECO:0007669"/>
    <property type="project" value="InterPro"/>
</dbReference>
<keyword evidence="6" id="KW-1133">Transmembrane helix</keyword>
<evidence type="ECO:0000259" key="7">
    <source>
        <dbReference type="SMART" id="SM00900"/>
    </source>
</evidence>
<dbReference type="HAMAP" id="MF_00479">
    <property type="entry name" value="RsxG_RnfG"/>
    <property type="match status" value="1"/>
</dbReference>
<sequence length="216" mass="23641">MDNNETAGRSITRNSIILGIFAMVTVGLIAVTQQGTAARIAEEKRRAQMSALTEILPESEHDNDLLEDTLVVDDRKYLNLPTPAVAYRGRQNGDVVAVILPVVAPDGYSGRIDLLVGIYADGTLAGVRTLSHRETPGLGDKIERAKSDWILTFNGKSLTMPEPENWAVRKDGGEFDQFTGATITPRAVVQAVYRALQYFQENRATLLQQTEEPANG</sequence>
<dbReference type="GO" id="GO:0009055">
    <property type="term" value="F:electron transfer activity"/>
    <property type="evidence" value="ECO:0007669"/>
    <property type="project" value="InterPro"/>
</dbReference>
<dbReference type="PANTHER" id="PTHR36118:SF1">
    <property type="entry name" value="ION-TRANSLOCATING OXIDOREDUCTASE COMPLEX SUBUNIT G"/>
    <property type="match status" value="1"/>
</dbReference>
<keyword evidence="3" id="KW-0285">Flavoprotein</keyword>
<dbReference type="InterPro" id="IPR007329">
    <property type="entry name" value="FMN-bd"/>
</dbReference>
<accession>A0A0F9SNT0</accession>
<dbReference type="SMART" id="SM00900">
    <property type="entry name" value="FMN_bind"/>
    <property type="match status" value="1"/>
</dbReference>
<evidence type="ECO:0000256" key="5">
    <source>
        <dbReference type="ARBA" id="ARBA00022982"/>
    </source>
</evidence>